<evidence type="ECO:0000256" key="1">
    <source>
        <dbReference type="SAM" id="SignalP"/>
    </source>
</evidence>
<dbReference type="Proteomes" id="UP001056756">
    <property type="component" value="Chromosome"/>
</dbReference>
<protein>
    <submittedName>
        <fullName evidence="2">DUF4363 family protein</fullName>
    </submittedName>
</protein>
<feature type="signal peptide" evidence="1">
    <location>
        <begin position="1"/>
        <end position="20"/>
    </location>
</feature>
<accession>A0A9J6ZGG0</accession>
<proteinExistence type="predicted"/>
<dbReference type="EMBL" id="CP097899">
    <property type="protein sequence ID" value="URN95124.1"/>
    <property type="molecule type" value="Genomic_DNA"/>
</dbReference>
<dbReference type="AlphaFoldDB" id="A0A9J6ZGG0"/>
<reference evidence="2" key="1">
    <citation type="submission" date="2022-05" db="EMBL/GenBank/DDBJ databases">
        <title>Novel bacterial taxa in a minimal lignocellulolytic consortium and its capacity to transform plastics disclosed by genome-resolved metagenomics.</title>
        <authorList>
            <person name="Rodriguez C.A.D."/>
            <person name="Diaz-Garcia L."/>
            <person name="Herrera K."/>
            <person name="Tarazona N.A."/>
            <person name="Sproer C."/>
            <person name="Overmann J."/>
            <person name="Jimenez D.J."/>
        </authorList>
    </citation>
    <scope>NUCLEOTIDE SEQUENCE</scope>
    <source>
        <strain evidence="2">MAG5</strain>
    </source>
</reference>
<organism evidence="2 3">
    <name type="scientific">Candidatus Pristimantibacillus lignocellulolyticus</name>
    <dbReference type="NCBI Taxonomy" id="2994561"/>
    <lineage>
        <taxon>Bacteria</taxon>
        <taxon>Bacillati</taxon>
        <taxon>Bacillota</taxon>
        <taxon>Bacilli</taxon>
        <taxon>Bacillales</taxon>
        <taxon>Paenibacillaceae</taxon>
        <taxon>Candidatus Pristimantibacillus</taxon>
    </lineage>
</organism>
<dbReference type="Pfam" id="PF14276">
    <property type="entry name" value="DUF4363"/>
    <property type="match status" value="1"/>
</dbReference>
<gene>
    <name evidence="2" type="ORF">NAG76_02375</name>
</gene>
<evidence type="ECO:0000313" key="3">
    <source>
        <dbReference type="Proteomes" id="UP001056756"/>
    </source>
</evidence>
<sequence length="112" mass="12967">MFQKAMLCIMMLLIVSGCSAQNGKNEFKEKINLLEQSLSNKDTASLKVQVDELLQLYKHNEWKLQLLGDEGEYERLHESIQRIIVAIEEEDYTEAKIELSTTKTILQDIYSL</sequence>
<dbReference type="InterPro" id="IPR025373">
    <property type="entry name" value="DUF4363"/>
</dbReference>
<feature type="chain" id="PRO_5039915248" evidence="1">
    <location>
        <begin position="21"/>
        <end position="112"/>
    </location>
</feature>
<dbReference type="KEGG" id="plig:NAG76_02375"/>
<name>A0A9J6ZGG0_9BACL</name>
<evidence type="ECO:0000313" key="2">
    <source>
        <dbReference type="EMBL" id="URN95124.1"/>
    </source>
</evidence>
<keyword evidence="1" id="KW-0732">Signal</keyword>